<feature type="domain" description="HTH cro/C1-type" evidence="1">
    <location>
        <begin position="1"/>
        <end position="31"/>
    </location>
</feature>
<gene>
    <name evidence="2" type="ORF">CLOSTHATH_06409</name>
</gene>
<evidence type="ECO:0000259" key="1">
    <source>
        <dbReference type="PROSITE" id="PS50943"/>
    </source>
</evidence>
<dbReference type="GO" id="GO:0003677">
    <property type="term" value="F:DNA binding"/>
    <property type="evidence" value="ECO:0007669"/>
    <property type="project" value="UniProtKB-KW"/>
</dbReference>
<dbReference type="InterPro" id="IPR001387">
    <property type="entry name" value="Cro/C1-type_HTH"/>
</dbReference>
<dbReference type="SUPFAM" id="SSF47413">
    <property type="entry name" value="lambda repressor-like DNA-binding domains"/>
    <property type="match status" value="1"/>
</dbReference>
<name>D3AS03_9FIRM</name>
<keyword evidence="2" id="KW-0238">DNA-binding</keyword>
<dbReference type="EMBL" id="ACIO01000759">
    <property type="protein sequence ID" value="EFC95394.1"/>
    <property type="molecule type" value="Genomic_DNA"/>
</dbReference>
<dbReference type="PROSITE" id="PS50943">
    <property type="entry name" value="HTH_CROC1"/>
    <property type="match status" value="1"/>
</dbReference>
<evidence type="ECO:0000313" key="3">
    <source>
        <dbReference type="Proteomes" id="UP000004968"/>
    </source>
</evidence>
<accession>D3AS03</accession>
<sequence>MISKWEKGLSVPDADILIRDAEILEVSVGELLGSPIDPSENVDVVAQKLEQINFSLAERNRRSRLLCIRIVKVTELRKIFMY</sequence>
<organism evidence="2 3">
    <name type="scientific">Hungatella hathewayi DSM 13479</name>
    <dbReference type="NCBI Taxonomy" id="566550"/>
    <lineage>
        <taxon>Bacteria</taxon>
        <taxon>Bacillati</taxon>
        <taxon>Bacillota</taxon>
        <taxon>Clostridia</taxon>
        <taxon>Lachnospirales</taxon>
        <taxon>Lachnospiraceae</taxon>
        <taxon>Hungatella</taxon>
    </lineage>
</organism>
<evidence type="ECO:0000313" key="2">
    <source>
        <dbReference type="EMBL" id="EFC95394.1"/>
    </source>
</evidence>
<protein>
    <submittedName>
        <fullName evidence="2">DNA-binding family protein</fullName>
    </submittedName>
</protein>
<dbReference type="Gene3D" id="1.10.260.40">
    <property type="entry name" value="lambda repressor-like DNA-binding domains"/>
    <property type="match status" value="1"/>
</dbReference>
<dbReference type="HOGENOM" id="CLU_2553648_0_0_9"/>
<dbReference type="Proteomes" id="UP000004968">
    <property type="component" value="Unassembled WGS sequence"/>
</dbReference>
<dbReference type="AlphaFoldDB" id="D3AS03"/>
<dbReference type="InterPro" id="IPR010982">
    <property type="entry name" value="Lambda_DNA-bd_dom_sf"/>
</dbReference>
<reference evidence="2 3" key="1">
    <citation type="submission" date="2010-01" db="EMBL/GenBank/DDBJ databases">
        <authorList>
            <person name="Weinstock G."/>
            <person name="Sodergren E."/>
            <person name="Clifton S."/>
            <person name="Fulton L."/>
            <person name="Fulton B."/>
            <person name="Courtney L."/>
            <person name="Fronick C."/>
            <person name="Harrison M."/>
            <person name="Strong C."/>
            <person name="Farmer C."/>
            <person name="Delahaunty K."/>
            <person name="Markovic C."/>
            <person name="Hall O."/>
            <person name="Minx P."/>
            <person name="Tomlinson C."/>
            <person name="Mitreva M."/>
            <person name="Nelson J."/>
            <person name="Hou S."/>
            <person name="Wollam A."/>
            <person name="Pepin K.H."/>
            <person name="Johnson M."/>
            <person name="Bhonagiri V."/>
            <person name="Nash W.E."/>
            <person name="Warren W."/>
            <person name="Chinwalla A."/>
            <person name="Mardis E.R."/>
            <person name="Wilson R.K."/>
        </authorList>
    </citation>
    <scope>NUCLEOTIDE SEQUENCE [LARGE SCALE GENOMIC DNA]</scope>
    <source>
        <strain evidence="2 3">DSM 13479</strain>
    </source>
</reference>
<proteinExistence type="predicted"/>
<dbReference type="CDD" id="cd00093">
    <property type="entry name" value="HTH_XRE"/>
    <property type="match status" value="1"/>
</dbReference>
<comment type="caution">
    <text evidence="2">The sequence shown here is derived from an EMBL/GenBank/DDBJ whole genome shotgun (WGS) entry which is preliminary data.</text>
</comment>